<proteinExistence type="predicted"/>
<accession>A0A6L2M3C4</accession>
<reference evidence="2" key="1">
    <citation type="journal article" date="2019" name="Sci. Rep.">
        <title>Draft genome of Tanacetum cinerariifolium, the natural source of mosquito coil.</title>
        <authorList>
            <person name="Yamashiro T."/>
            <person name="Shiraishi A."/>
            <person name="Satake H."/>
            <person name="Nakayama K."/>
        </authorList>
    </citation>
    <scope>NUCLEOTIDE SEQUENCE</scope>
</reference>
<sequence>MASFDYRLNPLYPIKECSSCGALYTTDYCCSEGSLGDRIICDLYKTPDLSQRPPQNFPKCGNPVDGYYFQGCALLRKKFKVYLFTSCVENRILQDSSEPSNDNTNVVNALQEPFVIKQDPSKNASQSPPQINHNCCYGCGDPLEDIFCHQCTYELCGNDAHYSYNCPSKVPIVPDPEPFNNKPLRRSHKLCQKILACYDDDDDEDYTIVITHKEPDNSLSMGDEHLYTILATESDEFIKFSVENLVSNPSESEGEYECDVPACEVFTTFSNILFDADYNFYSSDDQSFYDEDIPKKIYSNPLFDEEIISIKIDSHHFNAESGLIESLLNHDSLIISSSSKIDSLFDKFVGELTLLKSIPPGINETDCEPEEETHFIKRLFDSLMEEIDLSFTPNDPMPSGIEEDDYDSEGDILILEELLSNDSFSFPKNESFHLDIPSSSRPPAKPPDGRRKPIKEEKAAKTRYQNILACYDDDDDEDYTIAITYKEPDNSLSMGDEHLYTILATKSDEFIKFSVENLVPNPSEFEGEYECDVPACEVFTTFFNILFDADYNFYSSDDQSFYDEDIPKKIYSNPLFDEEIISIKIDPHHFNAESGLIESMLNRDSLIISSSSKIDSLFDEFVGELTLLKSIPFGINETYCEPEEETHFIKRLFDSLKEEIDLSFTPNDPMPSGIEEDDYDSEGDILILKELLSNDSLSFPEKESFHLDIPSSSRPPAKPPDGNTRILNVKVMGDICEHKVPMPRLMFAQSTTVPNQEKSPKLLSHLGLEAFQPSAECPMMIYEKNTPILNVLFFHFYPP</sequence>
<feature type="compositionally biased region" description="Basic and acidic residues" evidence="1">
    <location>
        <begin position="447"/>
        <end position="457"/>
    </location>
</feature>
<evidence type="ECO:0000256" key="1">
    <source>
        <dbReference type="SAM" id="MobiDB-lite"/>
    </source>
</evidence>
<dbReference type="AlphaFoldDB" id="A0A6L2M3C4"/>
<dbReference type="EMBL" id="BKCJ010005502">
    <property type="protein sequence ID" value="GEU67102.1"/>
    <property type="molecule type" value="Genomic_DNA"/>
</dbReference>
<feature type="region of interest" description="Disordered" evidence="1">
    <location>
        <begin position="432"/>
        <end position="457"/>
    </location>
</feature>
<gene>
    <name evidence="2" type="ORF">Tci_039080</name>
</gene>
<comment type="caution">
    <text evidence="2">The sequence shown here is derived from an EMBL/GenBank/DDBJ whole genome shotgun (WGS) entry which is preliminary data.</text>
</comment>
<evidence type="ECO:0000313" key="2">
    <source>
        <dbReference type="EMBL" id="GEU67102.1"/>
    </source>
</evidence>
<name>A0A6L2M3C4_TANCI</name>
<organism evidence="2">
    <name type="scientific">Tanacetum cinerariifolium</name>
    <name type="common">Dalmatian daisy</name>
    <name type="synonym">Chrysanthemum cinerariifolium</name>
    <dbReference type="NCBI Taxonomy" id="118510"/>
    <lineage>
        <taxon>Eukaryota</taxon>
        <taxon>Viridiplantae</taxon>
        <taxon>Streptophyta</taxon>
        <taxon>Embryophyta</taxon>
        <taxon>Tracheophyta</taxon>
        <taxon>Spermatophyta</taxon>
        <taxon>Magnoliopsida</taxon>
        <taxon>eudicotyledons</taxon>
        <taxon>Gunneridae</taxon>
        <taxon>Pentapetalae</taxon>
        <taxon>asterids</taxon>
        <taxon>campanulids</taxon>
        <taxon>Asterales</taxon>
        <taxon>Asteraceae</taxon>
        <taxon>Asteroideae</taxon>
        <taxon>Anthemideae</taxon>
        <taxon>Anthemidinae</taxon>
        <taxon>Tanacetum</taxon>
    </lineage>
</organism>
<evidence type="ECO:0008006" key="3">
    <source>
        <dbReference type="Google" id="ProtNLM"/>
    </source>
</evidence>
<protein>
    <recommendedName>
        <fullName evidence="3">Reverse transcriptase domain-containing protein</fullName>
    </recommendedName>
</protein>